<evidence type="ECO:0000313" key="5">
    <source>
        <dbReference type="Proteomes" id="UP000004508"/>
    </source>
</evidence>
<feature type="short sequence motif" description="HXTX 2" evidence="2">
    <location>
        <begin position="128"/>
        <end position="131"/>
    </location>
</feature>
<dbReference type="FunCoup" id="D6TJ40">
    <property type="interactions" value="40"/>
</dbReference>
<dbReference type="EMBL" id="ADVG01000001">
    <property type="protein sequence ID" value="EFH89447.1"/>
    <property type="molecule type" value="Genomic_DNA"/>
</dbReference>
<name>D6TJ40_KTERA</name>
<dbReference type="PANTHER" id="PTHR35561">
    <property type="entry name" value="RNA 2',3'-CYCLIC PHOSPHODIESTERASE"/>
    <property type="match status" value="1"/>
</dbReference>
<protein>
    <recommendedName>
        <fullName evidence="2">RNA 2',3'-cyclic phosphodiesterase</fullName>
        <shortName evidence="2">RNA 2',3'-CPDase</shortName>
        <ecNumber evidence="2">3.1.4.58</ecNumber>
    </recommendedName>
</protein>
<evidence type="ECO:0000256" key="1">
    <source>
        <dbReference type="ARBA" id="ARBA00022801"/>
    </source>
</evidence>
<dbReference type="EC" id="3.1.4.58" evidence="2"/>
<feature type="short sequence motif" description="HXTX 1" evidence="2">
    <location>
        <begin position="41"/>
        <end position="44"/>
    </location>
</feature>
<keyword evidence="5" id="KW-1185">Reference proteome</keyword>
<feature type="domain" description="Phosphoesterase HXTX" evidence="3">
    <location>
        <begin position="10"/>
        <end position="92"/>
    </location>
</feature>
<dbReference type="Pfam" id="PF02834">
    <property type="entry name" value="LigT_PEase"/>
    <property type="match status" value="2"/>
</dbReference>
<dbReference type="GO" id="GO:0008664">
    <property type="term" value="F:RNA 2',3'-cyclic 3'-phosphodiesterase activity"/>
    <property type="evidence" value="ECO:0007669"/>
    <property type="project" value="UniProtKB-EC"/>
</dbReference>
<reference evidence="4 5" key="1">
    <citation type="journal article" date="2011" name="Stand. Genomic Sci.">
        <title>Non-contiguous finished genome sequence and contextual data of the filamentous soil bacterium Ktedonobacter racemifer type strain (SOSP1-21).</title>
        <authorList>
            <person name="Chang Y.J."/>
            <person name="Land M."/>
            <person name="Hauser L."/>
            <person name="Chertkov O."/>
            <person name="Del Rio T.G."/>
            <person name="Nolan M."/>
            <person name="Copeland A."/>
            <person name="Tice H."/>
            <person name="Cheng J.F."/>
            <person name="Lucas S."/>
            <person name="Han C."/>
            <person name="Goodwin L."/>
            <person name="Pitluck S."/>
            <person name="Ivanova N."/>
            <person name="Ovchinikova G."/>
            <person name="Pati A."/>
            <person name="Chen A."/>
            <person name="Palaniappan K."/>
            <person name="Mavromatis K."/>
            <person name="Liolios K."/>
            <person name="Brettin T."/>
            <person name="Fiebig A."/>
            <person name="Rohde M."/>
            <person name="Abt B."/>
            <person name="Goker M."/>
            <person name="Detter J.C."/>
            <person name="Woyke T."/>
            <person name="Bristow J."/>
            <person name="Eisen J.A."/>
            <person name="Markowitz V."/>
            <person name="Hugenholtz P."/>
            <person name="Kyrpides N.C."/>
            <person name="Klenk H.P."/>
            <person name="Lapidus A."/>
        </authorList>
    </citation>
    <scope>NUCLEOTIDE SEQUENCE [LARGE SCALE GENOMIC DNA]</scope>
    <source>
        <strain evidence="5">DSM 44963</strain>
    </source>
</reference>
<dbReference type="HAMAP" id="MF_01940">
    <property type="entry name" value="RNA_CPDase"/>
    <property type="match status" value="1"/>
</dbReference>
<evidence type="ECO:0000259" key="3">
    <source>
        <dbReference type="Pfam" id="PF02834"/>
    </source>
</evidence>
<dbReference type="RefSeq" id="WP_007906062.1">
    <property type="nucleotide sequence ID" value="NZ_ADVG01000001.1"/>
</dbReference>
<comment type="caution">
    <text evidence="4">The sequence shown here is derived from an EMBL/GenBank/DDBJ whole genome shotgun (WGS) entry which is preliminary data.</text>
</comment>
<dbReference type="OrthoDB" id="9789350at2"/>
<dbReference type="STRING" id="485913.Krac_11004"/>
<proteinExistence type="inferred from homology"/>
<dbReference type="InterPro" id="IPR009097">
    <property type="entry name" value="Cyclic_Pdiesterase"/>
</dbReference>
<feature type="active site" description="Proton acceptor" evidence="2">
    <location>
        <position position="128"/>
    </location>
</feature>
<dbReference type="SUPFAM" id="SSF55144">
    <property type="entry name" value="LigT-like"/>
    <property type="match status" value="1"/>
</dbReference>
<evidence type="ECO:0000256" key="2">
    <source>
        <dbReference type="HAMAP-Rule" id="MF_01940"/>
    </source>
</evidence>
<keyword evidence="4" id="KW-0436">Ligase</keyword>
<feature type="domain" description="Phosphoesterase HXTX" evidence="3">
    <location>
        <begin position="97"/>
        <end position="179"/>
    </location>
</feature>
<keyword evidence="1 2" id="KW-0378">Hydrolase</keyword>
<dbReference type="PANTHER" id="PTHR35561:SF1">
    <property type="entry name" value="RNA 2',3'-CYCLIC PHOSPHODIESTERASE"/>
    <property type="match status" value="1"/>
</dbReference>
<dbReference type="GO" id="GO:0016874">
    <property type="term" value="F:ligase activity"/>
    <property type="evidence" value="ECO:0007669"/>
    <property type="project" value="UniProtKB-KW"/>
</dbReference>
<dbReference type="InterPro" id="IPR014051">
    <property type="entry name" value="Phosphoesterase_HXTX"/>
</dbReference>
<evidence type="ECO:0000313" key="4">
    <source>
        <dbReference type="EMBL" id="EFH89447.1"/>
    </source>
</evidence>
<organism evidence="4 5">
    <name type="scientific">Ktedonobacter racemifer DSM 44963</name>
    <dbReference type="NCBI Taxonomy" id="485913"/>
    <lineage>
        <taxon>Bacteria</taxon>
        <taxon>Bacillati</taxon>
        <taxon>Chloroflexota</taxon>
        <taxon>Ktedonobacteria</taxon>
        <taxon>Ktedonobacterales</taxon>
        <taxon>Ktedonobacteraceae</taxon>
        <taxon>Ktedonobacter</taxon>
    </lineage>
</organism>
<accession>D6TJ40</accession>
<comment type="function">
    <text evidence="2">Hydrolyzes RNA 2',3'-cyclic phosphodiester to an RNA 2'-phosphomonoester.</text>
</comment>
<comment type="catalytic activity">
    <reaction evidence="2">
        <text>a 3'-end 2',3'-cyclophospho-ribonucleotide-RNA + H2O = a 3'-end 2'-phospho-ribonucleotide-RNA + H(+)</text>
        <dbReference type="Rhea" id="RHEA:11828"/>
        <dbReference type="Rhea" id="RHEA-COMP:10464"/>
        <dbReference type="Rhea" id="RHEA-COMP:17353"/>
        <dbReference type="ChEBI" id="CHEBI:15377"/>
        <dbReference type="ChEBI" id="CHEBI:15378"/>
        <dbReference type="ChEBI" id="CHEBI:83064"/>
        <dbReference type="ChEBI" id="CHEBI:173113"/>
        <dbReference type="EC" id="3.1.4.58"/>
    </reaction>
</comment>
<dbReference type="InterPro" id="IPR004175">
    <property type="entry name" value="RNA_CPDase"/>
</dbReference>
<dbReference type="AlphaFoldDB" id="D6TJ40"/>
<sequence>MTRTFIALEMNDAQQRHLSEVIQQVALSFPSIRWVNPESIHLTLAFLGELDDERLEKAIEAAQEAAQQAVPFSYRLTQLGAFGPPHAPRVIWMGIEEPTGKLERVYRALNRELRARRFEVERRPFSPHLTLARVKAPLDLVAQQDLQDLLQSKQQGLTTNEAYTITSLHVMKSELSRGGAQYTCLQECLFQR</sequence>
<feature type="active site" description="Proton donor" evidence="2">
    <location>
        <position position="41"/>
    </location>
</feature>
<dbReference type="GO" id="GO:0004113">
    <property type="term" value="F:2',3'-cyclic-nucleotide 3'-phosphodiesterase activity"/>
    <property type="evidence" value="ECO:0007669"/>
    <property type="project" value="InterPro"/>
</dbReference>
<dbReference type="InParanoid" id="D6TJ40"/>
<dbReference type="NCBIfam" id="TIGR02258">
    <property type="entry name" value="2_5_ligase"/>
    <property type="match status" value="1"/>
</dbReference>
<dbReference type="eggNOG" id="COG1514">
    <property type="taxonomic scope" value="Bacteria"/>
</dbReference>
<comment type="similarity">
    <text evidence="2">Belongs to the 2H phosphoesterase superfamily. ThpR family.</text>
</comment>
<gene>
    <name evidence="4" type="ORF">Krac_11004</name>
</gene>
<dbReference type="Proteomes" id="UP000004508">
    <property type="component" value="Unassembled WGS sequence"/>
</dbReference>
<dbReference type="Gene3D" id="3.90.1140.10">
    <property type="entry name" value="Cyclic phosphodiesterase"/>
    <property type="match status" value="1"/>
</dbReference>